<proteinExistence type="predicted"/>
<dbReference type="RefSeq" id="WP_119953470.1">
    <property type="nucleotide sequence ID" value="NZ_QYUR01000002.1"/>
</dbReference>
<gene>
    <name evidence="1" type="ORF">D3879_07730</name>
</gene>
<protein>
    <recommendedName>
        <fullName evidence="3">Lipoprotein</fullName>
    </recommendedName>
</protein>
<accession>A0A418XKZ1</accession>
<evidence type="ECO:0000313" key="1">
    <source>
        <dbReference type="EMBL" id="RJG13149.1"/>
    </source>
</evidence>
<dbReference type="OrthoDB" id="9815328at2"/>
<reference evidence="1 2" key="1">
    <citation type="submission" date="2018-09" db="EMBL/GenBank/DDBJ databases">
        <authorList>
            <person name="Zhu H."/>
        </authorList>
    </citation>
    <scope>NUCLEOTIDE SEQUENCE [LARGE SCALE GENOMIC DNA]</scope>
    <source>
        <strain evidence="1 2">K1S02-6</strain>
    </source>
</reference>
<organism evidence="1 2">
    <name type="scientific">Pseudomonas cavernicola</name>
    <dbReference type="NCBI Taxonomy" id="2320866"/>
    <lineage>
        <taxon>Bacteria</taxon>
        <taxon>Pseudomonadati</taxon>
        <taxon>Pseudomonadota</taxon>
        <taxon>Gammaproteobacteria</taxon>
        <taxon>Pseudomonadales</taxon>
        <taxon>Pseudomonadaceae</taxon>
        <taxon>Pseudomonas</taxon>
    </lineage>
</organism>
<dbReference type="PROSITE" id="PS51257">
    <property type="entry name" value="PROKAR_LIPOPROTEIN"/>
    <property type="match status" value="1"/>
</dbReference>
<name>A0A418XKZ1_9PSED</name>
<comment type="caution">
    <text evidence="1">The sequence shown here is derived from an EMBL/GenBank/DDBJ whole genome shotgun (WGS) entry which is preliminary data.</text>
</comment>
<dbReference type="Proteomes" id="UP000284021">
    <property type="component" value="Unassembled WGS sequence"/>
</dbReference>
<keyword evidence="2" id="KW-1185">Reference proteome</keyword>
<sequence>MSHLIRALLLSIGLSTLVGCTSKPVENIQQSAPAASIRSDAEMQRAIVSALNKRQWLVQHVSPTEIRAEITQRGRHHAEISIPYSASQFAIEYRSSWGLDYEDGEIHRNYNRWVNNLRNSILQELQTQSLGQR</sequence>
<evidence type="ECO:0000313" key="2">
    <source>
        <dbReference type="Proteomes" id="UP000284021"/>
    </source>
</evidence>
<dbReference type="AlphaFoldDB" id="A0A418XKZ1"/>
<dbReference type="EMBL" id="QYUR01000002">
    <property type="protein sequence ID" value="RJG13149.1"/>
    <property type="molecule type" value="Genomic_DNA"/>
</dbReference>
<evidence type="ECO:0008006" key="3">
    <source>
        <dbReference type="Google" id="ProtNLM"/>
    </source>
</evidence>